<dbReference type="Pfam" id="PF07589">
    <property type="entry name" value="PEP-CTERM"/>
    <property type="match status" value="1"/>
</dbReference>
<keyword evidence="4" id="KW-1185">Reference proteome</keyword>
<evidence type="ECO:0000313" key="3">
    <source>
        <dbReference type="EMBL" id="QDU89511.1"/>
    </source>
</evidence>
<dbReference type="EMBL" id="CP036291">
    <property type="protein sequence ID" value="QDU89511.1"/>
    <property type="molecule type" value="Genomic_DNA"/>
</dbReference>
<evidence type="ECO:0000256" key="1">
    <source>
        <dbReference type="SAM" id="SignalP"/>
    </source>
</evidence>
<protein>
    <recommendedName>
        <fullName evidence="2">Ice-binding protein C-terminal domain-containing protein</fullName>
    </recommendedName>
</protein>
<dbReference type="InterPro" id="IPR013424">
    <property type="entry name" value="Ice-binding_C"/>
</dbReference>
<keyword evidence="1" id="KW-0732">Signal</keyword>
<dbReference type="Proteomes" id="UP000317429">
    <property type="component" value="Chromosome"/>
</dbReference>
<feature type="domain" description="Ice-binding protein C-terminal" evidence="2">
    <location>
        <begin position="293"/>
        <end position="314"/>
    </location>
</feature>
<dbReference type="KEGG" id="pnd:Pla175_29030"/>
<name>A0A518DDF8_9BACT</name>
<dbReference type="AlphaFoldDB" id="A0A518DDF8"/>
<feature type="chain" id="PRO_5021760816" description="Ice-binding protein C-terminal domain-containing protein" evidence="1">
    <location>
        <begin position="24"/>
        <end position="320"/>
    </location>
</feature>
<sequence precursor="true">MMCRSVFPAAALAVALCGSQSIAALIVEESFNSATATATGVSTAGSTGLDAGEWTFESRARTGAGFSVQTGLTFSDLATSGGAVQVTDATANSGFDGPLLHRGIDAVANTTLWGSYLFSRPQGVPPVNQTIGEINTANGATDGFGAARFRTLAEAFGATPQAGMSLSGGGEALGSYPADYFTDPATYTDPLLIVSKVTDVGGATGASTLATVWALNAAGFDSIKAGGVTEAELTSVAIATATDTTTISATHTFDATSFLRITTLRNGAWGVFDEIRYGVGADPTEAGILPVSAIPEPSSIALLGCCLAGIGRRRLRASSV</sequence>
<evidence type="ECO:0000313" key="4">
    <source>
        <dbReference type="Proteomes" id="UP000317429"/>
    </source>
</evidence>
<feature type="signal peptide" evidence="1">
    <location>
        <begin position="1"/>
        <end position="23"/>
    </location>
</feature>
<gene>
    <name evidence="3" type="ORF">Pla175_29030</name>
</gene>
<organism evidence="3 4">
    <name type="scientific">Pirellulimonas nuda</name>
    <dbReference type="NCBI Taxonomy" id="2528009"/>
    <lineage>
        <taxon>Bacteria</taxon>
        <taxon>Pseudomonadati</taxon>
        <taxon>Planctomycetota</taxon>
        <taxon>Planctomycetia</taxon>
        <taxon>Pirellulales</taxon>
        <taxon>Lacipirellulaceae</taxon>
        <taxon>Pirellulimonas</taxon>
    </lineage>
</organism>
<evidence type="ECO:0000259" key="2">
    <source>
        <dbReference type="Pfam" id="PF07589"/>
    </source>
</evidence>
<accession>A0A518DDF8</accession>
<reference evidence="3 4" key="1">
    <citation type="submission" date="2019-02" db="EMBL/GenBank/DDBJ databases">
        <title>Deep-cultivation of Planctomycetes and their phenomic and genomic characterization uncovers novel biology.</title>
        <authorList>
            <person name="Wiegand S."/>
            <person name="Jogler M."/>
            <person name="Boedeker C."/>
            <person name="Pinto D."/>
            <person name="Vollmers J."/>
            <person name="Rivas-Marin E."/>
            <person name="Kohn T."/>
            <person name="Peeters S.H."/>
            <person name="Heuer A."/>
            <person name="Rast P."/>
            <person name="Oberbeckmann S."/>
            <person name="Bunk B."/>
            <person name="Jeske O."/>
            <person name="Meyerdierks A."/>
            <person name="Storesund J.E."/>
            <person name="Kallscheuer N."/>
            <person name="Luecker S."/>
            <person name="Lage O.M."/>
            <person name="Pohl T."/>
            <person name="Merkel B.J."/>
            <person name="Hornburger P."/>
            <person name="Mueller R.-W."/>
            <person name="Bruemmer F."/>
            <person name="Labrenz M."/>
            <person name="Spormann A.M."/>
            <person name="Op den Camp H."/>
            <person name="Overmann J."/>
            <person name="Amann R."/>
            <person name="Jetten M.S.M."/>
            <person name="Mascher T."/>
            <person name="Medema M.H."/>
            <person name="Devos D.P."/>
            <person name="Kaster A.-K."/>
            <person name="Ovreas L."/>
            <person name="Rohde M."/>
            <person name="Galperin M.Y."/>
            <person name="Jogler C."/>
        </authorList>
    </citation>
    <scope>NUCLEOTIDE SEQUENCE [LARGE SCALE GENOMIC DNA]</scope>
    <source>
        <strain evidence="3 4">Pla175</strain>
    </source>
</reference>
<proteinExistence type="predicted"/>